<feature type="region of interest" description="Disordered" evidence="13">
    <location>
        <begin position="844"/>
        <end position="867"/>
    </location>
</feature>
<evidence type="ECO:0000256" key="5">
    <source>
        <dbReference type="ARBA" id="ARBA00022741"/>
    </source>
</evidence>
<dbReference type="InterPro" id="IPR012340">
    <property type="entry name" value="NA-bd_OB-fold"/>
</dbReference>
<name>A0A9W6TP94_9STRA</name>
<evidence type="ECO:0000256" key="9">
    <source>
        <dbReference type="ARBA" id="ARBA00023125"/>
    </source>
</evidence>
<dbReference type="Pfam" id="PF14551">
    <property type="entry name" value="MCM_N"/>
    <property type="match status" value="1"/>
</dbReference>
<sequence>MQAGGTSGGGVGAKRGRGGAPSLNPSAAPVELLVDATAEAVKTRFLQFLCGYGQQDEAADEAAAAKINYSQQAEVMRNTETSSLFVDFSHVLEFDPDLAQALQAQYYRWEPYLRRSVFEFIRLEDAAYTVNEDANKTQREFFVNFYNFQHVSHIRDLRTRSIGELLSFSGTVTRTSEVRPELLFGAFTCADCGGDTTGVEQQFRYSEPVKCQNPYCANTFSWELNTEKSVFVDWQRVKVQENSDEIPAGSMPRSIDVILRHENVEQAKAGDRVVFTGTLIVVPDVSKFSRAGGETAVATRNNAQRPRRGGENSTQGMEGEGVRGLKALGVRELTYKTCFLACSVQTMEQRFNSISIRSEFNEDGAEGEESGEAALQEFSDEELASIRDMQQDPERYLKMAKSICPSVYGHDEIRKGILLMLFGGVHKTTLEGIKLRGDINVCIVGDPSTAKSQFLKYIVGFLPRAIYASGKVSSAAGLTASVTRDADSGDYCVEAGALMLADNGICCIDEFDKMDPMDQVAIHEAMEQQTISITKAGIQATLNARTSILAAANPYNGRYDKTKTLKYNVNISAPIMSRFDLFFVILDDGDEVTDQKIAEHIVNIHMPSELQVEATENGAYSEEDLKRYIKFARTLNPVITPVAKRMMVACYRSLRENDVVSNGQTNIAYRITVRQLESMIRLSEALARLDLMDTVLVSHVQEAYRLLSKSIIHVDTQNVELEMPVPAGAEGEGDGDNHTGGGDGGSGGGGDDDDDGSGGGGGDGGQNGSVSAAANGTTNGAPRSAANQPAATNGTPSKPKQSSTSSSSLSFERFARIQKAICRFIREKEEEALSAKLARDAIRAQTAASGDGEQKEEDDEIEEEATGELQGEIVTWYLSSQDITSEAHLSREKQMICSVIDKLLQDKILSVVDMEDDDEDETMMSSQEKEKKAKANAKKLSPEEEDAKKQERYLTVHPNYAFDKVSRSSMLRVYTPPDPAQPPGGSTTEETFLQAEHFVAVVFSRLEKDPMSVSPRLWAFQQQPTANRLWAFKQQALVGSCDASRGSKKYEEFNPKKNATGLLGFSCCQFVAGDDSKLSLTSSGDQVREATVPIPTNDESSTSENQESTDNGEASSESALMSSAAIHLGTLEFLQGAYGQGFKVYRKTWHSYFFVLLVRKGSLGMFASQAEHLAGSEPPAAVFKLSGYTLRIRSQPKRPHQFRLTHSSKGGGSPKKPLHFAASSLEEMNGWIAALIKAIAVADELERVATEERLNGISVAKRTESETASQE</sequence>
<dbReference type="GO" id="GO:0005524">
    <property type="term" value="F:ATP binding"/>
    <property type="evidence" value="ECO:0007669"/>
    <property type="project" value="UniProtKB-KW"/>
</dbReference>
<dbReference type="CDD" id="cd17757">
    <property type="entry name" value="MCM6"/>
    <property type="match status" value="1"/>
</dbReference>
<dbReference type="SMART" id="SM00233">
    <property type="entry name" value="PH"/>
    <property type="match status" value="1"/>
</dbReference>
<feature type="region of interest" description="Disordered" evidence="13">
    <location>
        <begin position="725"/>
        <end position="810"/>
    </location>
</feature>
<dbReference type="GO" id="GO:0000727">
    <property type="term" value="P:double-strand break repair via break-induced replication"/>
    <property type="evidence" value="ECO:0007669"/>
    <property type="project" value="TreeGrafter"/>
</dbReference>
<dbReference type="InterPro" id="IPR041024">
    <property type="entry name" value="Mcm6_C"/>
</dbReference>
<dbReference type="Proteomes" id="UP001165083">
    <property type="component" value="Unassembled WGS sequence"/>
</dbReference>
<keyword evidence="6" id="KW-0378">Hydrolase</keyword>
<evidence type="ECO:0000256" key="4">
    <source>
        <dbReference type="ARBA" id="ARBA00022705"/>
    </source>
</evidence>
<dbReference type="SMART" id="SM00350">
    <property type="entry name" value="MCM"/>
    <property type="match status" value="1"/>
</dbReference>
<dbReference type="GO" id="GO:0003697">
    <property type="term" value="F:single-stranded DNA binding"/>
    <property type="evidence" value="ECO:0007669"/>
    <property type="project" value="TreeGrafter"/>
</dbReference>
<feature type="compositionally biased region" description="Basic and acidic residues" evidence="13">
    <location>
        <begin position="940"/>
        <end position="950"/>
    </location>
</feature>
<evidence type="ECO:0000256" key="8">
    <source>
        <dbReference type="ARBA" id="ARBA00022840"/>
    </source>
</evidence>
<dbReference type="PROSITE" id="PS00847">
    <property type="entry name" value="MCM_1"/>
    <property type="match status" value="1"/>
</dbReference>
<feature type="compositionally biased region" description="Gly residues" evidence="13">
    <location>
        <begin position="757"/>
        <end position="767"/>
    </location>
</feature>
<dbReference type="Gene3D" id="2.30.29.30">
    <property type="entry name" value="Pleckstrin-homology domain (PH domain)/Phosphotyrosine-binding domain (PTB)"/>
    <property type="match status" value="1"/>
</dbReference>
<dbReference type="PRINTS" id="PR01662">
    <property type="entry name" value="MCMPROTEIN6"/>
</dbReference>
<dbReference type="Gene3D" id="2.20.28.10">
    <property type="match status" value="1"/>
</dbReference>
<evidence type="ECO:0000313" key="17">
    <source>
        <dbReference type="Proteomes" id="UP001165083"/>
    </source>
</evidence>
<evidence type="ECO:0000256" key="13">
    <source>
        <dbReference type="SAM" id="MobiDB-lite"/>
    </source>
</evidence>
<dbReference type="SUPFAM" id="SSF52540">
    <property type="entry name" value="P-loop containing nucleoside triphosphate hydrolases"/>
    <property type="match status" value="1"/>
</dbReference>
<feature type="region of interest" description="Disordered" evidence="13">
    <location>
        <begin position="292"/>
        <end position="320"/>
    </location>
</feature>
<dbReference type="Gene3D" id="1.20.58.870">
    <property type="match status" value="1"/>
</dbReference>
<evidence type="ECO:0000256" key="3">
    <source>
        <dbReference type="ARBA" id="ARBA00012551"/>
    </source>
</evidence>
<dbReference type="GO" id="GO:0042555">
    <property type="term" value="C:MCM complex"/>
    <property type="evidence" value="ECO:0007669"/>
    <property type="project" value="InterPro"/>
</dbReference>
<feature type="compositionally biased region" description="Gly residues" evidence="13">
    <location>
        <begin position="1"/>
        <end position="13"/>
    </location>
</feature>
<feature type="region of interest" description="Disordered" evidence="13">
    <location>
        <begin position="1080"/>
        <end position="1116"/>
    </location>
</feature>
<dbReference type="Pfam" id="PF00169">
    <property type="entry name" value="PH"/>
    <property type="match status" value="1"/>
</dbReference>
<evidence type="ECO:0000256" key="1">
    <source>
        <dbReference type="ARBA" id="ARBA00004123"/>
    </source>
</evidence>
<dbReference type="Pfam" id="PF00493">
    <property type="entry name" value="MCM"/>
    <property type="match status" value="1"/>
</dbReference>
<dbReference type="Pfam" id="PF17855">
    <property type="entry name" value="MCM_lid"/>
    <property type="match status" value="1"/>
</dbReference>
<dbReference type="Gene3D" id="3.40.50.300">
    <property type="entry name" value="P-loop containing nucleotide triphosphate hydrolases"/>
    <property type="match status" value="1"/>
</dbReference>
<keyword evidence="10" id="KW-0539">Nucleus</keyword>
<dbReference type="InterPro" id="IPR018525">
    <property type="entry name" value="MCM_CS"/>
</dbReference>
<keyword evidence="7" id="KW-0347">Helicase</keyword>
<evidence type="ECO:0000256" key="2">
    <source>
        <dbReference type="ARBA" id="ARBA00008010"/>
    </source>
</evidence>
<dbReference type="Pfam" id="PF17207">
    <property type="entry name" value="MCM_OB"/>
    <property type="match status" value="1"/>
</dbReference>
<dbReference type="GO" id="GO:0005634">
    <property type="term" value="C:nucleus"/>
    <property type="evidence" value="ECO:0007669"/>
    <property type="project" value="UniProtKB-SubCell"/>
</dbReference>
<keyword evidence="4" id="KW-0235">DNA replication</keyword>
<dbReference type="GO" id="GO:0006270">
    <property type="term" value="P:DNA replication initiation"/>
    <property type="evidence" value="ECO:0007669"/>
    <property type="project" value="InterPro"/>
</dbReference>
<feature type="compositionally biased region" description="Polar residues" evidence="13">
    <location>
        <begin position="1097"/>
        <end position="1112"/>
    </location>
</feature>
<dbReference type="Gene3D" id="2.40.50.140">
    <property type="entry name" value="Nucleic acid-binding proteins"/>
    <property type="match status" value="1"/>
</dbReference>
<evidence type="ECO:0000259" key="14">
    <source>
        <dbReference type="PROSITE" id="PS50003"/>
    </source>
</evidence>
<proteinExistence type="inferred from homology"/>
<dbReference type="Pfam" id="PF18263">
    <property type="entry name" value="WHD_MCM6"/>
    <property type="match status" value="1"/>
</dbReference>
<dbReference type="FunFam" id="2.20.28.10:FF:000003">
    <property type="entry name" value="DNA helicase"/>
    <property type="match status" value="1"/>
</dbReference>
<dbReference type="AlphaFoldDB" id="A0A9W6TP94"/>
<dbReference type="InterPro" id="IPR027925">
    <property type="entry name" value="MCM_N"/>
</dbReference>
<protein>
    <recommendedName>
        <fullName evidence="3">DNA helicase</fullName>
        <ecNumber evidence="3">3.6.4.12</ecNumber>
    </recommendedName>
</protein>
<feature type="region of interest" description="Disordered" evidence="13">
    <location>
        <begin position="1196"/>
        <end position="1216"/>
    </location>
</feature>
<keyword evidence="5 12" id="KW-0547">Nucleotide-binding</keyword>
<feature type="domain" description="MCM C-terminal AAA(+) ATPase" evidence="15">
    <location>
        <begin position="395"/>
        <end position="601"/>
    </location>
</feature>
<evidence type="ECO:0000256" key="11">
    <source>
        <dbReference type="ARBA" id="ARBA00023306"/>
    </source>
</evidence>
<dbReference type="EMBL" id="BSXW01000269">
    <property type="protein sequence ID" value="GMF17050.1"/>
    <property type="molecule type" value="Genomic_DNA"/>
</dbReference>
<dbReference type="SUPFAM" id="SSF50729">
    <property type="entry name" value="PH domain-like"/>
    <property type="match status" value="1"/>
</dbReference>
<dbReference type="PRINTS" id="PR01657">
    <property type="entry name" value="MCMFAMILY"/>
</dbReference>
<dbReference type="EC" id="3.6.4.12" evidence="3"/>
<dbReference type="PANTHER" id="PTHR11630:SF43">
    <property type="entry name" value="DNA REPLICATION LICENSING FACTOR MCM6"/>
    <property type="match status" value="1"/>
</dbReference>
<dbReference type="GO" id="GO:1902969">
    <property type="term" value="P:mitotic DNA replication"/>
    <property type="evidence" value="ECO:0007669"/>
    <property type="project" value="TreeGrafter"/>
</dbReference>
<dbReference type="InterPro" id="IPR041562">
    <property type="entry name" value="MCM_lid"/>
</dbReference>
<comment type="subcellular location">
    <subcellularLocation>
        <location evidence="1">Nucleus</location>
    </subcellularLocation>
</comment>
<evidence type="ECO:0000256" key="7">
    <source>
        <dbReference type="ARBA" id="ARBA00022806"/>
    </source>
</evidence>
<dbReference type="Gene3D" id="3.30.1640.10">
    <property type="entry name" value="mini-chromosome maintenance (MCM) complex, chain A, domain 1"/>
    <property type="match status" value="1"/>
</dbReference>
<feature type="region of interest" description="Disordered" evidence="13">
    <location>
        <begin position="916"/>
        <end position="950"/>
    </location>
</feature>
<dbReference type="InterPro" id="IPR001849">
    <property type="entry name" value="PH_domain"/>
</dbReference>
<keyword evidence="11" id="KW-0131">Cell cycle</keyword>
<dbReference type="InterPro" id="IPR001208">
    <property type="entry name" value="MCM_dom"/>
</dbReference>
<dbReference type="PROSITE" id="PS50051">
    <property type="entry name" value="MCM_2"/>
    <property type="match status" value="1"/>
</dbReference>
<accession>A0A9W6TP94</accession>
<comment type="caution">
    <text evidence="16">The sequence shown here is derived from an EMBL/GenBank/DDBJ whole genome shotgun (WGS) entry which is preliminary data.</text>
</comment>
<feature type="region of interest" description="Disordered" evidence="13">
    <location>
        <begin position="1"/>
        <end position="23"/>
    </location>
</feature>
<dbReference type="FunFam" id="3.40.50.300:FF:000115">
    <property type="entry name" value="DNA helicase"/>
    <property type="match status" value="1"/>
</dbReference>
<organism evidence="16 17">
    <name type="scientific">Phytophthora lilii</name>
    <dbReference type="NCBI Taxonomy" id="2077276"/>
    <lineage>
        <taxon>Eukaryota</taxon>
        <taxon>Sar</taxon>
        <taxon>Stramenopiles</taxon>
        <taxon>Oomycota</taxon>
        <taxon>Peronosporomycetes</taxon>
        <taxon>Peronosporales</taxon>
        <taxon>Peronosporaceae</taxon>
        <taxon>Phytophthora</taxon>
    </lineage>
</organism>
<evidence type="ECO:0000256" key="10">
    <source>
        <dbReference type="ARBA" id="ARBA00023242"/>
    </source>
</evidence>
<reference evidence="16" key="1">
    <citation type="submission" date="2023-04" db="EMBL/GenBank/DDBJ databases">
        <title>Phytophthora lilii NBRC 32176.</title>
        <authorList>
            <person name="Ichikawa N."/>
            <person name="Sato H."/>
            <person name="Tonouchi N."/>
        </authorList>
    </citation>
    <scope>NUCLEOTIDE SEQUENCE</scope>
    <source>
        <strain evidence="16">NBRC 32176</strain>
    </source>
</reference>
<dbReference type="SUPFAM" id="SSF50249">
    <property type="entry name" value="Nucleic acid-binding proteins"/>
    <property type="match status" value="1"/>
</dbReference>
<feature type="domain" description="PH" evidence="14">
    <location>
        <begin position="1124"/>
        <end position="1240"/>
    </location>
</feature>
<dbReference type="InterPro" id="IPR031327">
    <property type="entry name" value="MCM"/>
</dbReference>
<evidence type="ECO:0000313" key="16">
    <source>
        <dbReference type="EMBL" id="GMF17050.1"/>
    </source>
</evidence>
<feature type="compositionally biased region" description="Polar residues" evidence="13">
    <location>
        <begin position="769"/>
        <end position="794"/>
    </location>
</feature>
<evidence type="ECO:0000256" key="6">
    <source>
        <dbReference type="ARBA" id="ARBA00022801"/>
    </source>
</evidence>
<dbReference type="GO" id="GO:1990518">
    <property type="term" value="F:single-stranded 3'-5' DNA helicase activity"/>
    <property type="evidence" value="ECO:0007669"/>
    <property type="project" value="TreeGrafter"/>
</dbReference>
<feature type="compositionally biased region" description="Gly residues" evidence="13">
    <location>
        <begin position="738"/>
        <end position="749"/>
    </location>
</feature>
<dbReference type="OrthoDB" id="1744952at2759"/>
<comment type="similarity">
    <text evidence="2 12">Belongs to the MCM family.</text>
</comment>
<dbReference type="InterPro" id="IPR008049">
    <property type="entry name" value="MCM6"/>
</dbReference>
<dbReference type="InterPro" id="IPR033762">
    <property type="entry name" value="MCM_OB"/>
</dbReference>
<dbReference type="PROSITE" id="PS50003">
    <property type="entry name" value="PH_DOMAIN"/>
    <property type="match status" value="1"/>
</dbReference>
<dbReference type="InterPro" id="IPR011993">
    <property type="entry name" value="PH-like_dom_sf"/>
</dbReference>
<evidence type="ECO:0000256" key="12">
    <source>
        <dbReference type="RuleBase" id="RU004070"/>
    </source>
</evidence>
<feature type="compositionally biased region" description="Acidic residues" evidence="13">
    <location>
        <begin position="854"/>
        <end position="866"/>
    </location>
</feature>
<keyword evidence="9 12" id="KW-0238">DNA-binding</keyword>
<feature type="compositionally biased region" description="Low complexity" evidence="13">
    <location>
        <begin position="795"/>
        <end position="810"/>
    </location>
</feature>
<dbReference type="PANTHER" id="PTHR11630">
    <property type="entry name" value="DNA REPLICATION LICENSING FACTOR MCM FAMILY MEMBER"/>
    <property type="match status" value="1"/>
</dbReference>
<dbReference type="GO" id="GO:0016787">
    <property type="term" value="F:hydrolase activity"/>
    <property type="evidence" value="ECO:0007669"/>
    <property type="project" value="UniProtKB-KW"/>
</dbReference>
<evidence type="ECO:0000259" key="15">
    <source>
        <dbReference type="PROSITE" id="PS50051"/>
    </source>
</evidence>
<keyword evidence="8 12" id="KW-0067">ATP-binding</keyword>
<keyword evidence="17" id="KW-1185">Reference proteome</keyword>
<gene>
    <name evidence="16" type="ORF">Plil01_000617400</name>
</gene>
<dbReference type="InterPro" id="IPR027417">
    <property type="entry name" value="P-loop_NTPase"/>
</dbReference>